<keyword evidence="4 9" id="KW-1133">Transmembrane helix</keyword>
<dbReference type="GO" id="GO:0004930">
    <property type="term" value="F:G protein-coupled receptor activity"/>
    <property type="evidence" value="ECO:0007669"/>
    <property type="project" value="UniProtKB-KW"/>
</dbReference>
<keyword evidence="7" id="KW-0675">Receptor</keyword>
<evidence type="ECO:0000256" key="1">
    <source>
        <dbReference type="ARBA" id="ARBA00004651"/>
    </source>
</evidence>
<feature type="transmembrane region" description="Helical" evidence="9">
    <location>
        <begin position="309"/>
        <end position="329"/>
    </location>
</feature>
<dbReference type="PANTHER" id="PTHR24228">
    <property type="entry name" value="B2 BRADYKININ RECEPTOR/ANGIOTENSIN II RECEPTOR"/>
    <property type="match status" value="1"/>
</dbReference>
<dbReference type="Gene3D" id="1.20.1070.10">
    <property type="entry name" value="Rhodopsin 7-helix transmembrane proteins"/>
    <property type="match status" value="1"/>
</dbReference>
<feature type="transmembrane region" description="Helical" evidence="9">
    <location>
        <begin position="202"/>
        <end position="225"/>
    </location>
</feature>
<accession>A0A914X2P4</accession>
<keyword evidence="8" id="KW-0807">Transducer</keyword>
<dbReference type="Proteomes" id="UP000887566">
    <property type="component" value="Unplaced"/>
</dbReference>
<dbReference type="PRINTS" id="PR00237">
    <property type="entry name" value="GPCRRHODOPSN"/>
</dbReference>
<protein>
    <submittedName>
        <fullName evidence="12">G-protein coupled receptors family 1 profile domain-containing protein</fullName>
    </submittedName>
</protein>
<comment type="subcellular location">
    <subcellularLocation>
        <location evidence="1">Cell membrane</location>
        <topology evidence="1">Multi-pass membrane protein</topology>
    </subcellularLocation>
</comment>
<evidence type="ECO:0000256" key="3">
    <source>
        <dbReference type="ARBA" id="ARBA00022692"/>
    </source>
</evidence>
<evidence type="ECO:0000313" key="11">
    <source>
        <dbReference type="Proteomes" id="UP000887566"/>
    </source>
</evidence>
<sequence length="394" mass="43027">MLTSPSSSAASNSNLTVMAIASGNYSAFLYPLTLSAVVLLISCVSLIANTIVIVVYVRSKNLNTTIRSFLMCLAVCDLIRPMATLWPILVSFAAGDNYSFHSYGCAINGFISSYLTLTAVALTTAIAVARSTSLKLAIPMSIWKKRFLLIFALLYPLLVTVPPLFDQFGARYAAPTPNQALCMAEPILQPIRNGRLLLSNEASVYCSGRFVLTYILPLAIIAVCYSKVRRALGLRLAFASKRQSVSLQWIDSAHSADDTAMMARVTLATSDGDHCRSARNSGTSVLLEVNSHCRRPSSAIVDIAELEQAATVVLFIPLVCALIWSPSAWAHMFGCYGAPSLVQVLRPHMTLFLLIEQSLAAINPFLYAFVDRNFVTRLFSVLRAGSDFSMRRHF</sequence>
<keyword evidence="11" id="KW-1185">Reference proteome</keyword>
<evidence type="ECO:0000256" key="2">
    <source>
        <dbReference type="ARBA" id="ARBA00022475"/>
    </source>
</evidence>
<dbReference type="AlphaFoldDB" id="A0A914X2P4"/>
<organism evidence="11 12">
    <name type="scientific">Plectus sambesii</name>
    <dbReference type="NCBI Taxonomy" id="2011161"/>
    <lineage>
        <taxon>Eukaryota</taxon>
        <taxon>Metazoa</taxon>
        <taxon>Ecdysozoa</taxon>
        <taxon>Nematoda</taxon>
        <taxon>Chromadorea</taxon>
        <taxon>Plectida</taxon>
        <taxon>Plectina</taxon>
        <taxon>Plectoidea</taxon>
        <taxon>Plectidae</taxon>
        <taxon>Plectus</taxon>
    </lineage>
</organism>
<evidence type="ECO:0000256" key="7">
    <source>
        <dbReference type="ARBA" id="ARBA00023170"/>
    </source>
</evidence>
<dbReference type="WBParaSite" id="PSAMB.scaffold5775size10898.g27285.t1">
    <property type="protein sequence ID" value="PSAMB.scaffold5775size10898.g27285.t1"/>
    <property type="gene ID" value="PSAMB.scaffold5775size10898.g27285"/>
</dbReference>
<evidence type="ECO:0000256" key="8">
    <source>
        <dbReference type="ARBA" id="ARBA00023224"/>
    </source>
</evidence>
<dbReference type="Pfam" id="PF00001">
    <property type="entry name" value="7tm_1"/>
    <property type="match status" value="1"/>
</dbReference>
<keyword evidence="2" id="KW-1003">Cell membrane</keyword>
<keyword evidence="5" id="KW-0297">G-protein coupled receptor</keyword>
<name>A0A914X2P4_9BILA</name>
<evidence type="ECO:0000256" key="9">
    <source>
        <dbReference type="SAM" id="Phobius"/>
    </source>
</evidence>
<keyword evidence="3 9" id="KW-0812">Transmembrane</keyword>
<feature type="domain" description="G-protein coupled receptors family 1 profile" evidence="10">
    <location>
        <begin position="48"/>
        <end position="367"/>
    </location>
</feature>
<feature type="transmembrane region" description="Helical" evidence="9">
    <location>
        <begin position="100"/>
        <end position="126"/>
    </location>
</feature>
<feature type="transmembrane region" description="Helical" evidence="9">
    <location>
        <begin position="69"/>
        <end position="94"/>
    </location>
</feature>
<dbReference type="GO" id="GO:0005886">
    <property type="term" value="C:plasma membrane"/>
    <property type="evidence" value="ECO:0007669"/>
    <property type="project" value="UniProtKB-SubCell"/>
</dbReference>
<feature type="transmembrane region" description="Helical" evidence="9">
    <location>
        <begin position="28"/>
        <end position="57"/>
    </location>
</feature>
<dbReference type="PROSITE" id="PS50262">
    <property type="entry name" value="G_PROTEIN_RECEP_F1_2"/>
    <property type="match status" value="1"/>
</dbReference>
<feature type="transmembrane region" description="Helical" evidence="9">
    <location>
        <begin position="349"/>
        <end position="370"/>
    </location>
</feature>
<dbReference type="PANTHER" id="PTHR24228:SF59">
    <property type="entry name" value="NEUROPEPTIDE RECEPTOR 15"/>
    <property type="match status" value="1"/>
</dbReference>
<evidence type="ECO:0000256" key="6">
    <source>
        <dbReference type="ARBA" id="ARBA00023136"/>
    </source>
</evidence>
<feature type="transmembrane region" description="Helical" evidence="9">
    <location>
        <begin position="147"/>
        <end position="165"/>
    </location>
</feature>
<keyword evidence="6 9" id="KW-0472">Membrane</keyword>
<evidence type="ECO:0000256" key="4">
    <source>
        <dbReference type="ARBA" id="ARBA00022989"/>
    </source>
</evidence>
<evidence type="ECO:0000259" key="10">
    <source>
        <dbReference type="PROSITE" id="PS50262"/>
    </source>
</evidence>
<dbReference type="SUPFAM" id="SSF81321">
    <property type="entry name" value="Family A G protein-coupled receptor-like"/>
    <property type="match status" value="1"/>
</dbReference>
<evidence type="ECO:0000256" key="5">
    <source>
        <dbReference type="ARBA" id="ARBA00023040"/>
    </source>
</evidence>
<dbReference type="InterPro" id="IPR017452">
    <property type="entry name" value="GPCR_Rhodpsn_7TM"/>
</dbReference>
<proteinExistence type="predicted"/>
<evidence type="ECO:0000313" key="12">
    <source>
        <dbReference type="WBParaSite" id="PSAMB.scaffold5775size10898.g27285.t1"/>
    </source>
</evidence>
<reference evidence="12" key="1">
    <citation type="submission" date="2022-11" db="UniProtKB">
        <authorList>
            <consortium name="WormBaseParasite"/>
        </authorList>
    </citation>
    <scope>IDENTIFICATION</scope>
</reference>
<dbReference type="InterPro" id="IPR000276">
    <property type="entry name" value="GPCR_Rhodpsn"/>
</dbReference>